<proteinExistence type="predicted"/>
<evidence type="ECO:0000256" key="3">
    <source>
        <dbReference type="ARBA" id="ARBA00022691"/>
    </source>
</evidence>
<dbReference type="Gene3D" id="3.90.1410.10">
    <property type="entry name" value="set domain protein methyltransferase, domain 1"/>
    <property type="match status" value="1"/>
</dbReference>
<keyword evidence="7" id="KW-1185">Reference proteome</keyword>
<evidence type="ECO:0000259" key="4">
    <source>
        <dbReference type="Pfam" id="PF00856"/>
    </source>
</evidence>
<organism evidence="6 7">
    <name type="scientific">Oldenlandia corymbosa var. corymbosa</name>
    <dbReference type="NCBI Taxonomy" id="529605"/>
    <lineage>
        <taxon>Eukaryota</taxon>
        <taxon>Viridiplantae</taxon>
        <taxon>Streptophyta</taxon>
        <taxon>Embryophyta</taxon>
        <taxon>Tracheophyta</taxon>
        <taxon>Spermatophyta</taxon>
        <taxon>Magnoliopsida</taxon>
        <taxon>eudicotyledons</taxon>
        <taxon>Gunneridae</taxon>
        <taxon>Pentapetalae</taxon>
        <taxon>asterids</taxon>
        <taxon>lamiids</taxon>
        <taxon>Gentianales</taxon>
        <taxon>Rubiaceae</taxon>
        <taxon>Rubioideae</taxon>
        <taxon>Spermacoceae</taxon>
        <taxon>Hedyotis-Oldenlandia complex</taxon>
        <taxon>Oldenlandia</taxon>
    </lineage>
</organism>
<keyword evidence="2" id="KW-0808">Transferase</keyword>
<feature type="domain" description="SET" evidence="4">
    <location>
        <begin position="79"/>
        <end position="276"/>
    </location>
</feature>
<dbReference type="InterPro" id="IPR050600">
    <property type="entry name" value="SETD3_SETD6_MTase"/>
</dbReference>
<dbReference type="FunFam" id="3.90.1410.10:FF:000005">
    <property type="entry name" value="Ribulose-1,5 bisphosphate carboxylase/oxygenase large subunit N-methyltransferase, chloroplastic"/>
    <property type="match status" value="1"/>
</dbReference>
<evidence type="ECO:0000259" key="5">
    <source>
        <dbReference type="Pfam" id="PF09273"/>
    </source>
</evidence>
<evidence type="ECO:0000313" key="6">
    <source>
        <dbReference type="EMBL" id="CAI9091513.1"/>
    </source>
</evidence>
<dbReference type="PANTHER" id="PTHR13271:SF134">
    <property type="entry name" value="OS01G0976450 PROTEIN"/>
    <property type="match status" value="1"/>
</dbReference>
<accession>A0AAV1CAC0</accession>
<gene>
    <name evidence="6" type="ORF">OLC1_LOCUS3423</name>
</gene>
<dbReference type="Pfam" id="PF00856">
    <property type="entry name" value="SET"/>
    <property type="match status" value="1"/>
</dbReference>
<protein>
    <submittedName>
        <fullName evidence="6">OLC1v1026569C1</fullName>
    </submittedName>
</protein>
<evidence type="ECO:0000313" key="7">
    <source>
        <dbReference type="Proteomes" id="UP001161247"/>
    </source>
</evidence>
<keyword evidence="3" id="KW-0949">S-adenosyl-L-methionine</keyword>
<dbReference type="InterPro" id="IPR001214">
    <property type="entry name" value="SET_dom"/>
</dbReference>
<dbReference type="GO" id="GO:0032259">
    <property type="term" value="P:methylation"/>
    <property type="evidence" value="ECO:0007669"/>
    <property type="project" value="UniProtKB-KW"/>
</dbReference>
<keyword evidence="1" id="KW-0489">Methyltransferase</keyword>
<dbReference type="GO" id="GO:0016279">
    <property type="term" value="F:protein-lysine N-methyltransferase activity"/>
    <property type="evidence" value="ECO:0007669"/>
    <property type="project" value="TreeGrafter"/>
</dbReference>
<evidence type="ECO:0000256" key="2">
    <source>
        <dbReference type="ARBA" id="ARBA00022679"/>
    </source>
</evidence>
<dbReference type="SUPFAM" id="SSF82199">
    <property type="entry name" value="SET domain"/>
    <property type="match status" value="1"/>
</dbReference>
<dbReference type="EMBL" id="OX459118">
    <property type="protein sequence ID" value="CAI9091513.1"/>
    <property type="molecule type" value="Genomic_DNA"/>
</dbReference>
<dbReference type="Gene3D" id="3.90.1420.10">
    <property type="entry name" value="Rubisco LSMT, substrate-binding domain"/>
    <property type="match status" value="1"/>
</dbReference>
<dbReference type="SUPFAM" id="SSF81822">
    <property type="entry name" value="RuBisCo LSMT C-terminal, substrate-binding domain"/>
    <property type="match status" value="1"/>
</dbReference>
<dbReference type="InterPro" id="IPR015353">
    <property type="entry name" value="Rubisco_LSMT_subst-bd"/>
</dbReference>
<reference evidence="6" key="1">
    <citation type="submission" date="2023-03" db="EMBL/GenBank/DDBJ databases">
        <authorList>
            <person name="Julca I."/>
        </authorList>
    </citation>
    <scope>NUCLEOTIDE SEQUENCE</scope>
</reference>
<name>A0AAV1CAC0_OLDCO</name>
<feature type="domain" description="Rubisco LSMT substrate-binding" evidence="5">
    <location>
        <begin position="307"/>
        <end position="453"/>
    </location>
</feature>
<dbReference type="InterPro" id="IPR046341">
    <property type="entry name" value="SET_dom_sf"/>
</dbReference>
<dbReference type="AlphaFoldDB" id="A0AAV1CAC0"/>
<dbReference type="PANTHER" id="PTHR13271">
    <property type="entry name" value="UNCHARACTERIZED PUTATIVE METHYLTRANSFERASE"/>
    <property type="match status" value="1"/>
</dbReference>
<evidence type="ECO:0000256" key="1">
    <source>
        <dbReference type="ARBA" id="ARBA00022603"/>
    </source>
</evidence>
<dbReference type="Pfam" id="PF09273">
    <property type="entry name" value="Rubis-subs-bind"/>
    <property type="match status" value="1"/>
</dbReference>
<sequence length="467" mass="53484">MLMIITALGSANLTNTCWARAKWPLFNLCIRSEIKFSTIPDKVLRNHRDEDCDDFLPWLEQKACMQISSVLYIGKSAFGRGLYASKHIEAGDCILRVPHSVQLAPDNLPPRIYSSLGKEVSNVAKVAILLLHHMRLGQKSEWGPYISRLPPASEMHNTNLWTNNELEMIRQSSVYPETMKQRNVIEKEFLAIKPVLDQFRENFSDFSLEDFAYACALVTSRAWESPRGVSMIPFADFLNHDGASEAFLWSKERKLFSEVIADRNYVPGDQVLVRYGKFSNHTLALDFGFTLPYNINDQVEVQLDIPHDDHLRQMKLQLLQRFPAPAIKDVNGFSPSEKCFTIKEVKSGCSKGRGIPQAFRAFARIVCCNYQELSDLAWEAAQNDGRLARNPLTNKNKEIEAHQLMLSRVNQLIEDYDASIKSLEQTFSRHMLRRHPLRRQMARDLFSGEIRVLMSASAWLKHYCATI</sequence>
<dbReference type="Proteomes" id="UP001161247">
    <property type="component" value="Chromosome 1"/>
</dbReference>
<dbReference type="InterPro" id="IPR036464">
    <property type="entry name" value="Rubisco_LSMT_subst-bd_sf"/>
</dbReference>